<accession>B8CW03</accession>
<dbReference type="SUPFAM" id="SSF54631">
    <property type="entry name" value="CBS-domain pair"/>
    <property type="match status" value="1"/>
</dbReference>
<dbReference type="InterPro" id="IPR043519">
    <property type="entry name" value="NT_sf"/>
</dbReference>
<keyword evidence="15" id="KW-1185">Reference proteome</keyword>
<dbReference type="InterPro" id="IPR000644">
    <property type="entry name" value="CBS_dom"/>
</dbReference>
<feature type="domain" description="CBS" evidence="13">
    <location>
        <begin position="312"/>
        <end position="370"/>
    </location>
</feature>
<evidence type="ECO:0000256" key="8">
    <source>
        <dbReference type="ARBA" id="ARBA00022741"/>
    </source>
</evidence>
<dbReference type="CDD" id="cd04595">
    <property type="entry name" value="CBS_pair_DHH_polyA_Pol_assoc"/>
    <property type="match status" value="1"/>
</dbReference>
<dbReference type="InterPro" id="IPR002646">
    <property type="entry name" value="PolA_pol_head_dom"/>
</dbReference>
<comment type="similarity">
    <text evidence="2 12">Belongs to the tRNA nucleotidyltransferase/poly(A) polymerase family.</text>
</comment>
<dbReference type="GO" id="GO:0016779">
    <property type="term" value="F:nucleotidyltransferase activity"/>
    <property type="evidence" value="ECO:0007669"/>
    <property type="project" value="UniProtKB-KW"/>
</dbReference>
<dbReference type="Gene3D" id="1.10.3090.10">
    <property type="entry name" value="cca-adding enzyme, domain 2"/>
    <property type="match status" value="1"/>
</dbReference>
<dbReference type="Gene3D" id="3.10.580.10">
    <property type="entry name" value="CBS-domain"/>
    <property type="match status" value="1"/>
</dbReference>
<dbReference type="InterPro" id="IPR046342">
    <property type="entry name" value="CBS_dom_sf"/>
</dbReference>
<evidence type="ECO:0000256" key="2">
    <source>
        <dbReference type="ARBA" id="ARBA00007265"/>
    </source>
</evidence>
<keyword evidence="5" id="KW-0819">tRNA processing</keyword>
<gene>
    <name evidence="14" type="ordered locus">Hore_07150</name>
</gene>
<dbReference type="Pfam" id="PF00571">
    <property type="entry name" value="CBS"/>
    <property type="match status" value="2"/>
</dbReference>
<protein>
    <submittedName>
        <fullName evidence="14">CBS domain containing protein</fullName>
    </submittedName>
</protein>
<evidence type="ECO:0000256" key="12">
    <source>
        <dbReference type="RuleBase" id="RU003953"/>
    </source>
</evidence>
<dbReference type="RefSeq" id="WP_012635660.1">
    <property type="nucleotide sequence ID" value="NC_011899.1"/>
</dbReference>
<dbReference type="SMART" id="SM00116">
    <property type="entry name" value="CBS"/>
    <property type="match status" value="2"/>
</dbReference>
<dbReference type="Gene3D" id="3.30.460.10">
    <property type="entry name" value="Beta Polymerase, domain 2"/>
    <property type="match status" value="1"/>
</dbReference>
<evidence type="ECO:0000259" key="13">
    <source>
        <dbReference type="PROSITE" id="PS51371"/>
    </source>
</evidence>
<dbReference type="GO" id="GO:0000166">
    <property type="term" value="F:nucleotide binding"/>
    <property type="evidence" value="ECO:0007669"/>
    <property type="project" value="UniProtKB-KW"/>
</dbReference>
<evidence type="ECO:0000256" key="5">
    <source>
        <dbReference type="ARBA" id="ARBA00022694"/>
    </source>
</evidence>
<comment type="cofactor">
    <cofactor evidence="1">
        <name>Mg(2+)</name>
        <dbReference type="ChEBI" id="CHEBI:18420"/>
    </cofactor>
</comment>
<dbReference type="PROSITE" id="PS51371">
    <property type="entry name" value="CBS"/>
    <property type="match status" value="2"/>
</dbReference>
<dbReference type="eggNOG" id="COG0617">
    <property type="taxonomic scope" value="Bacteria"/>
</dbReference>
<evidence type="ECO:0000313" key="14">
    <source>
        <dbReference type="EMBL" id="ACL69472.1"/>
    </source>
</evidence>
<feature type="domain" description="CBS" evidence="13">
    <location>
        <begin position="374"/>
        <end position="432"/>
    </location>
</feature>
<dbReference type="EMBL" id="CP001098">
    <property type="protein sequence ID" value="ACL69472.1"/>
    <property type="molecule type" value="Genomic_DNA"/>
</dbReference>
<dbReference type="InterPro" id="IPR052390">
    <property type="entry name" value="tRNA_nt/polyA_polymerase"/>
</dbReference>
<organism evidence="14 15">
    <name type="scientific">Halothermothrix orenii (strain H 168 / OCM 544 / DSM 9562)</name>
    <dbReference type="NCBI Taxonomy" id="373903"/>
    <lineage>
        <taxon>Bacteria</taxon>
        <taxon>Bacillati</taxon>
        <taxon>Bacillota</taxon>
        <taxon>Clostridia</taxon>
        <taxon>Halanaerobiales</taxon>
        <taxon>Halothermotrichaceae</taxon>
        <taxon>Halothermothrix</taxon>
    </lineage>
</organism>
<evidence type="ECO:0000256" key="3">
    <source>
        <dbReference type="ARBA" id="ARBA00022555"/>
    </source>
</evidence>
<dbReference type="InterPro" id="IPR038763">
    <property type="entry name" value="DHH_sf"/>
</dbReference>
<evidence type="ECO:0000256" key="7">
    <source>
        <dbReference type="ARBA" id="ARBA00022723"/>
    </source>
</evidence>
<dbReference type="InterPro" id="IPR032810">
    <property type="entry name" value="CCA-adding_enz_C"/>
</dbReference>
<proteinExistence type="inferred from homology"/>
<dbReference type="eggNOG" id="COG0517">
    <property type="taxonomic scope" value="Bacteria"/>
</dbReference>
<dbReference type="GO" id="GO:0000049">
    <property type="term" value="F:tRNA binding"/>
    <property type="evidence" value="ECO:0007669"/>
    <property type="project" value="UniProtKB-KW"/>
</dbReference>
<dbReference type="Pfam" id="PF01368">
    <property type="entry name" value="DHH"/>
    <property type="match status" value="1"/>
</dbReference>
<keyword evidence="9" id="KW-0460">Magnesium</keyword>
<evidence type="ECO:0000256" key="10">
    <source>
        <dbReference type="ARBA" id="ARBA00022884"/>
    </source>
</evidence>
<dbReference type="GO" id="GO:0046872">
    <property type="term" value="F:metal ion binding"/>
    <property type="evidence" value="ECO:0007669"/>
    <property type="project" value="UniProtKB-KW"/>
</dbReference>
<keyword evidence="10 12" id="KW-0694">RNA-binding</keyword>
<evidence type="ECO:0000256" key="4">
    <source>
        <dbReference type="ARBA" id="ARBA00022679"/>
    </source>
</evidence>
<dbReference type="Gene3D" id="3.10.310.30">
    <property type="match status" value="1"/>
</dbReference>
<name>B8CW03_HALOH</name>
<keyword evidence="7" id="KW-0479">Metal-binding</keyword>
<evidence type="ECO:0000256" key="9">
    <source>
        <dbReference type="ARBA" id="ARBA00022842"/>
    </source>
</evidence>
<dbReference type="Pfam" id="PF01743">
    <property type="entry name" value="PolyA_pol"/>
    <property type="match status" value="1"/>
</dbReference>
<keyword evidence="6" id="KW-0548">Nucleotidyltransferase</keyword>
<dbReference type="HOGENOM" id="CLU_015961_5_0_9"/>
<keyword evidence="11" id="KW-0129">CBS domain</keyword>
<keyword evidence="3" id="KW-0820">tRNA-binding</keyword>
<dbReference type="Pfam" id="PF13735">
    <property type="entry name" value="tRNA_NucTran2_2"/>
    <property type="match status" value="1"/>
</dbReference>
<dbReference type="InterPro" id="IPR001667">
    <property type="entry name" value="DDH_dom"/>
</dbReference>
<dbReference type="Gene3D" id="3.90.1640.10">
    <property type="entry name" value="inorganic pyrophosphatase (n-terminal core)"/>
    <property type="match status" value="1"/>
</dbReference>
<dbReference type="PANTHER" id="PTHR47788:SF1">
    <property type="entry name" value="A-ADDING TRNA NUCLEOTIDYLTRANSFERASE"/>
    <property type="match status" value="1"/>
</dbReference>
<dbReference type="GO" id="GO:0008033">
    <property type="term" value="P:tRNA processing"/>
    <property type="evidence" value="ECO:0007669"/>
    <property type="project" value="UniProtKB-KW"/>
</dbReference>
<dbReference type="STRING" id="373903.Hore_07150"/>
<dbReference type="SUPFAM" id="SSF81301">
    <property type="entry name" value="Nucleotidyltransferase"/>
    <property type="match status" value="1"/>
</dbReference>
<evidence type="ECO:0000256" key="1">
    <source>
        <dbReference type="ARBA" id="ARBA00001946"/>
    </source>
</evidence>
<dbReference type="PANTHER" id="PTHR47788">
    <property type="entry name" value="POLYA POLYMERASE"/>
    <property type="match status" value="1"/>
</dbReference>
<dbReference type="SUPFAM" id="SSF64182">
    <property type="entry name" value="DHH phosphoesterases"/>
    <property type="match status" value="1"/>
</dbReference>
<keyword evidence="4 12" id="KW-0808">Transferase</keyword>
<evidence type="ECO:0000256" key="11">
    <source>
        <dbReference type="PROSITE-ProRule" id="PRU00703"/>
    </source>
</evidence>
<dbReference type="KEGG" id="hor:Hore_07150"/>
<reference evidence="14 15" key="1">
    <citation type="journal article" date="2009" name="PLoS ONE">
        <title>Genome analysis of the anaerobic thermohalophilic bacterium Halothermothrix orenii.</title>
        <authorList>
            <person name="Mavromatis K."/>
            <person name="Ivanova N."/>
            <person name="Anderson I."/>
            <person name="Lykidis A."/>
            <person name="Hooper S.D."/>
            <person name="Sun H."/>
            <person name="Kunin V."/>
            <person name="Lapidus A."/>
            <person name="Hugenholtz P."/>
            <person name="Patel B."/>
            <person name="Kyrpides N.C."/>
        </authorList>
    </citation>
    <scope>NUCLEOTIDE SEQUENCE [LARGE SCALE GENOMIC DNA]</scope>
    <source>
        <strain evidence="15">H 168 / OCM 544 / DSM 9562</strain>
    </source>
</reference>
<evidence type="ECO:0000313" key="15">
    <source>
        <dbReference type="Proteomes" id="UP000000719"/>
    </source>
</evidence>
<dbReference type="CDD" id="cd05398">
    <property type="entry name" value="NT_ClassII-CCAase"/>
    <property type="match status" value="1"/>
</dbReference>
<dbReference type="eggNOG" id="COG0618">
    <property type="taxonomic scope" value="Bacteria"/>
</dbReference>
<dbReference type="Proteomes" id="UP000000719">
    <property type="component" value="Chromosome"/>
</dbReference>
<dbReference type="AlphaFoldDB" id="B8CW03"/>
<keyword evidence="8" id="KW-0547">Nucleotide-binding</keyword>
<dbReference type="SUPFAM" id="SSF81891">
    <property type="entry name" value="Poly A polymerase C-terminal region-like"/>
    <property type="match status" value="1"/>
</dbReference>
<evidence type="ECO:0000256" key="6">
    <source>
        <dbReference type="ARBA" id="ARBA00022695"/>
    </source>
</evidence>
<sequence length="865" mass="99255">MDIIITHELTDLDGLGAMVAARKLYPQARPVFPGRLHRMVRDFMALYKDEIKIYQARDIDFSRVTRVILVDTHNLDKIGSLRNRLDWDRVEVILYDHHPHECLNWVNRDKSSKVGSATTILVEEIIENGISLNPLEATICALAIYADTGKLTYRNTTSSDARALAFLLDNGANLKVINEFLEESLTEQQQEVMDLLIENKKDIDINGIKITLFWLECDNYVMGLNRIVSKIKAVYRLPSLFIIVKMGNKVEVVGRSSDEVVNVGQICESLGGGGHQGAGAVQLHTSLEKAKREVIRAIKETVRPPGKVRDIMSSPVRTVNPDTRIGEVEKILDKYGHTGIVVCENGEIVGVFSKRDLNKVKEHDLLHSPVKGYMSTDVITIDVDETIRYAQKLMVKYDIGRLPVIEDGKLVGIVTRSDILSSYYGMKTPHQHLNRYGSTLVKIKEEKYDFRRVLKRLPGEVYSLLNVIRREADKHDVRVYLVGGMVRDLILGLENNDLDFMVEGNIKYYLRALSRTFEENYTYNDKFKTGRIRLNSGYNLDFAVARSEVYTSPGALPEVETGEIVEDLFRRDFTVNALAIGVDSQNWGTLIDFFGGIHDIEHKKLRVLHRFSFLDDPTRIIRGLRLALRLGFSFQDKTNLLMKEALKFGNFKRISKPRIIKEFSLLFSKKMDRRITGLLKQFPIFHLLDLDPRVDESKFSIIKRAECILDYFRQKNYNIKEWLIRMVVLLDGVEEKKLANWGLNRGEREILTFPSVIDTIIDKLRTNSTPLKLKKLLEGFTLEQILLLLIYTEGKERKQVYKYINYLSKVDLKINGHDLIELGLKPGPVIKEVLDKVWEAKVDNGLKTREEELRFARKIIGDKLK</sequence>